<evidence type="ECO:0000313" key="2">
    <source>
        <dbReference type="Proteomes" id="UP000031643"/>
    </source>
</evidence>
<reference evidence="1 2" key="1">
    <citation type="submission" date="2014-09" db="EMBL/GenBank/DDBJ databases">
        <title>Genome sequencing of Methyloceanibacter caenitepidi Gela4.</title>
        <authorList>
            <person name="Takeuchi M."/>
            <person name="Susumu S."/>
            <person name="Kamagata Y."/>
            <person name="Oshima K."/>
            <person name="Hattori M."/>
            <person name="Iwasaki W."/>
        </authorList>
    </citation>
    <scope>NUCLEOTIDE SEQUENCE [LARGE SCALE GENOMIC DNA]</scope>
    <source>
        <strain evidence="1 2">Gela4</strain>
    </source>
</reference>
<gene>
    <name evidence="1" type="ORF">GL4_1174</name>
</gene>
<dbReference type="STRING" id="1384459.GL4_1174"/>
<proteinExistence type="predicted"/>
<dbReference type="AlphaFoldDB" id="A0A0A8K282"/>
<sequence>MPCGHCESFDARFGYRLLNGEFFCSLRELLILIVQWRRQCKST</sequence>
<evidence type="ECO:0000313" key="1">
    <source>
        <dbReference type="EMBL" id="BAQ16632.1"/>
    </source>
</evidence>
<evidence type="ECO:0008006" key="3">
    <source>
        <dbReference type="Google" id="ProtNLM"/>
    </source>
</evidence>
<accession>A0A0A8K282</accession>
<keyword evidence="2" id="KW-1185">Reference proteome</keyword>
<dbReference type="KEGG" id="mcg:GL4_1174"/>
<dbReference type="EMBL" id="AP014648">
    <property type="protein sequence ID" value="BAQ16632.1"/>
    <property type="molecule type" value="Genomic_DNA"/>
</dbReference>
<dbReference type="HOGENOM" id="CLU_3235877_0_0_5"/>
<name>A0A0A8K282_9HYPH</name>
<dbReference type="Proteomes" id="UP000031643">
    <property type="component" value="Chromosome"/>
</dbReference>
<protein>
    <recommendedName>
        <fullName evidence="3">Mobile element protein</fullName>
    </recommendedName>
</protein>
<organism evidence="1 2">
    <name type="scientific">Methyloceanibacter caenitepidi</name>
    <dbReference type="NCBI Taxonomy" id="1384459"/>
    <lineage>
        <taxon>Bacteria</taxon>
        <taxon>Pseudomonadati</taxon>
        <taxon>Pseudomonadota</taxon>
        <taxon>Alphaproteobacteria</taxon>
        <taxon>Hyphomicrobiales</taxon>
        <taxon>Hyphomicrobiaceae</taxon>
        <taxon>Methyloceanibacter</taxon>
    </lineage>
</organism>